<organism evidence="1">
    <name type="scientific">seawater metagenome</name>
    <dbReference type="NCBI Taxonomy" id="1561972"/>
    <lineage>
        <taxon>unclassified sequences</taxon>
        <taxon>metagenomes</taxon>
        <taxon>ecological metagenomes</taxon>
    </lineage>
</organism>
<protein>
    <submittedName>
        <fullName evidence="1">Uncharacterized protein</fullName>
    </submittedName>
</protein>
<name>A0A5E8CKT6_9ZZZZ</name>
<evidence type="ECO:0000313" key="1">
    <source>
        <dbReference type="EMBL" id="VVU95717.1"/>
    </source>
</evidence>
<reference evidence="1" key="1">
    <citation type="submission" date="2019-09" db="EMBL/GenBank/DDBJ databases">
        <authorList>
            <person name="Needham M D."/>
        </authorList>
    </citation>
    <scope>NUCLEOTIDE SEQUENCE</scope>
</reference>
<proteinExistence type="predicted"/>
<gene>
    <name evidence="1" type="ORF">CPAV1605_1472</name>
</gene>
<sequence length="356" mass="40764">MSNNITKVNFFLNNREQYLYSNPDPRSDTYGRDGWYYSNYKDTGTIADQQCNICFYNVDDTRATNIEDKNNFLFLSDINSLYFEFTSMNTNQTNLSTETVMDYYPYIVIGTIPNGSASDLPTLPNGETYRSLIYLKISPTDPADITDDDELTYLYKNGRNVIFYREKAHDKNDTYQVPFKNVFFERGTGNRDNINSEQIKKIWIETKGFPVSTTTDFILHEAGIKSQNFPNNFNRIFTFSNIITNSLTNNEELVLHNGALTGLTPFQIQPYGYKNVLILIEITATSGQPQKNAFLSYSTDNISYYTDSDNITCQEFGSAGIYTGIRRIENVCCQHIKVYADDPQITNVKVAFSMSN</sequence>
<dbReference type="AlphaFoldDB" id="A0A5E8CKT6"/>
<dbReference type="EMBL" id="CABVLZ010000009">
    <property type="protein sequence ID" value="VVU95717.1"/>
    <property type="molecule type" value="Genomic_DNA"/>
</dbReference>
<accession>A0A5E8CKT6</accession>